<feature type="domain" description="ABC transporter" evidence="5">
    <location>
        <begin position="4"/>
        <end position="217"/>
    </location>
</feature>
<keyword evidence="2" id="KW-0547">Nucleotide-binding</keyword>
<dbReference type="PANTHER" id="PTHR43119">
    <property type="entry name" value="ABC TRANSPORT PROTEIN ATP-BINDING COMPONENT-RELATED"/>
    <property type="match status" value="1"/>
</dbReference>
<dbReference type="EMBL" id="SSFD01000420">
    <property type="protein sequence ID" value="TXH77501.1"/>
    <property type="molecule type" value="Genomic_DNA"/>
</dbReference>
<dbReference type="AlphaFoldDB" id="A0A5C7S3T8"/>
<evidence type="ECO:0000256" key="4">
    <source>
        <dbReference type="SAM" id="MobiDB-lite"/>
    </source>
</evidence>
<dbReference type="PROSITE" id="PS50893">
    <property type="entry name" value="ABC_TRANSPORTER_2"/>
    <property type="match status" value="1"/>
</dbReference>
<protein>
    <submittedName>
        <fullName evidence="6">ATP-binding cassette domain-containing protein</fullName>
    </submittedName>
</protein>
<keyword evidence="1" id="KW-0472">Membrane</keyword>
<evidence type="ECO:0000256" key="3">
    <source>
        <dbReference type="ARBA" id="ARBA00022840"/>
    </source>
</evidence>
<keyword evidence="1" id="KW-1003">Cell membrane</keyword>
<evidence type="ECO:0000256" key="1">
    <source>
        <dbReference type="ARBA" id="ARBA00022475"/>
    </source>
</evidence>
<dbReference type="SUPFAM" id="SSF52540">
    <property type="entry name" value="P-loop containing nucleoside triphosphate hydrolases"/>
    <property type="match status" value="1"/>
</dbReference>
<name>A0A5C7S3T8_THASP</name>
<organism evidence="6 7">
    <name type="scientific">Thauera aminoaromatica</name>
    <dbReference type="NCBI Taxonomy" id="164330"/>
    <lineage>
        <taxon>Bacteria</taxon>
        <taxon>Pseudomonadati</taxon>
        <taxon>Pseudomonadota</taxon>
        <taxon>Betaproteobacteria</taxon>
        <taxon>Rhodocyclales</taxon>
        <taxon>Zoogloeaceae</taxon>
        <taxon>Thauera</taxon>
    </lineage>
</organism>
<evidence type="ECO:0000259" key="5">
    <source>
        <dbReference type="PROSITE" id="PS50893"/>
    </source>
</evidence>
<evidence type="ECO:0000313" key="7">
    <source>
        <dbReference type="Proteomes" id="UP000321192"/>
    </source>
</evidence>
<evidence type="ECO:0000313" key="6">
    <source>
        <dbReference type="EMBL" id="TXH77501.1"/>
    </source>
</evidence>
<keyword evidence="3 6" id="KW-0067">ATP-binding</keyword>
<dbReference type="InterPro" id="IPR003593">
    <property type="entry name" value="AAA+_ATPase"/>
</dbReference>
<dbReference type="GO" id="GO:0005524">
    <property type="term" value="F:ATP binding"/>
    <property type="evidence" value="ECO:0007669"/>
    <property type="project" value="UniProtKB-KW"/>
</dbReference>
<sequence length="225" mass="24209">MPALALRQLRTRHIGPVDLDVAAGECVCIRGASGSGKSLLLRAIADLDPHAGEALLDGRACSSMPGPAWRRRVALVMAEGQWWADTVGEHFPAGCMPAWLDRVGLPAGALDWQVARCSTGERQRLALLRTLMQGPAVLLLDEPTGNLDEDSTARVEAVLDDYRREHAAALLWVSHDPRQAARVARRRFLLEDGKLVEEEEGGKAAADKGKAAGADRPPDTEGAAW</sequence>
<reference evidence="6 7" key="1">
    <citation type="submission" date="2018-09" db="EMBL/GenBank/DDBJ databases">
        <title>Metagenome Assembled Genomes from an Advanced Water Purification Facility.</title>
        <authorList>
            <person name="Stamps B.W."/>
            <person name="Spear J.R."/>
        </authorList>
    </citation>
    <scope>NUCLEOTIDE SEQUENCE [LARGE SCALE GENOMIC DNA]</scope>
    <source>
        <strain evidence="6">Bin_27_1</strain>
    </source>
</reference>
<dbReference type="Proteomes" id="UP000321192">
    <property type="component" value="Unassembled WGS sequence"/>
</dbReference>
<dbReference type="InterPro" id="IPR003439">
    <property type="entry name" value="ABC_transporter-like_ATP-bd"/>
</dbReference>
<feature type="region of interest" description="Disordered" evidence="4">
    <location>
        <begin position="198"/>
        <end position="225"/>
    </location>
</feature>
<accession>A0A5C7S3T8</accession>
<gene>
    <name evidence="6" type="ORF">E6Q80_24605</name>
</gene>
<comment type="caution">
    <text evidence="6">The sequence shown here is derived from an EMBL/GenBank/DDBJ whole genome shotgun (WGS) entry which is preliminary data.</text>
</comment>
<dbReference type="Gene3D" id="3.40.50.300">
    <property type="entry name" value="P-loop containing nucleotide triphosphate hydrolases"/>
    <property type="match status" value="1"/>
</dbReference>
<dbReference type="SMART" id="SM00382">
    <property type="entry name" value="AAA"/>
    <property type="match status" value="1"/>
</dbReference>
<proteinExistence type="predicted"/>
<evidence type="ECO:0000256" key="2">
    <source>
        <dbReference type="ARBA" id="ARBA00022741"/>
    </source>
</evidence>
<dbReference type="GO" id="GO:0016887">
    <property type="term" value="F:ATP hydrolysis activity"/>
    <property type="evidence" value="ECO:0007669"/>
    <property type="project" value="InterPro"/>
</dbReference>
<dbReference type="InterPro" id="IPR027417">
    <property type="entry name" value="P-loop_NTPase"/>
</dbReference>
<feature type="compositionally biased region" description="Basic and acidic residues" evidence="4">
    <location>
        <begin position="198"/>
        <end position="210"/>
    </location>
</feature>
<dbReference type="RefSeq" id="WP_276663208.1">
    <property type="nucleotide sequence ID" value="NZ_SSFD01000420.1"/>
</dbReference>
<dbReference type="PANTHER" id="PTHR43119:SF1">
    <property type="entry name" value="ABC TRANSPORTER DOMAIN-CONTAINING PROTEIN"/>
    <property type="match status" value="1"/>
</dbReference>
<dbReference type="Pfam" id="PF00005">
    <property type="entry name" value="ABC_tran"/>
    <property type="match status" value="1"/>
</dbReference>